<dbReference type="PANTHER" id="PTHR33451">
    <property type="entry name" value="MALATE-2H(+)/NA(+)-LACTATE ANTIPORTER"/>
    <property type="match status" value="1"/>
</dbReference>
<feature type="transmembrane region" description="Helical" evidence="9">
    <location>
        <begin position="12"/>
        <end position="31"/>
    </location>
</feature>
<evidence type="ECO:0000256" key="2">
    <source>
        <dbReference type="ARBA" id="ARBA00022448"/>
    </source>
</evidence>
<feature type="transmembrane region" description="Helical" evidence="9">
    <location>
        <begin position="37"/>
        <end position="54"/>
    </location>
</feature>
<feature type="transmembrane region" description="Helical" evidence="9">
    <location>
        <begin position="235"/>
        <end position="253"/>
    </location>
</feature>
<evidence type="ECO:0000256" key="9">
    <source>
        <dbReference type="SAM" id="Phobius"/>
    </source>
</evidence>
<feature type="transmembrane region" description="Helical" evidence="9">
    <location>
        <begin position="111"/>
        <end position="144"/>
    </location>
</feature>
<sequence length="470" mass="49855">MLHLQPKKLPGVIEASLLLVITIGIISYFIIEIQSVPHVPILLGILLMIGYGFFKRMSFKDLQYGMVQGAQTGMGAVLLFFLIGILISSWMASGTIPVLMDAAFSLAGGPWFLAITFAVTAIVGVALGSSFTTAATVGVALIGVAQSMDVSLAMTAGAIVSGAFFGDKMSPLSDTTNLASTVVDVDLFDHIKNMSWTTVPAFIITFILFIILSPQQSAESEQLSNFQNGLAEAGLIHWSSWLPLLVLVGLTVAKKPAFISLAASSIIATLIAGLRGVLGWGALWGTWFDGFTAETSSDVVNDLLTRGGMNSMLFTVSLVILALALGGLFFITGVIPAILQKVQHGLKSVRSATLSTAFTAIGINIAIGEQYLSILLTGEAYQDIYKKANLARKNLSRTLEDAGTVINPLVPWSVCGVFLSGVLGVPVLDYLPFAFFCLLSPILTILFGITGKTLTPNSSEQNKPLKKVVN</sequence>
<dbReference type="GO" id="GO:0005886">
    <property type="term" value="C:plasma membrane"/>
    <property type="evidence" value="ECO:0007669"/>
    <property type="project" value="UniProtKB-SubCell"/>
</dbReference>
<evidence type="ECO:0000256" key="1">
    <source>
        <dbReference type="ARBA" id="ARBA00004651"/>
    </source>
</evidence>
<keyword evidence="7 9" id="KW-0472">Membrane</keyword>
<feature type="transmembrane region" description="Helical" evidence="9">
    <location>
        <begin position="265"/>
        <end position="287"/>
    </location>
</feature>
<dbReference type="PANTHER" id="PTHR33451:SF6">
    <property type="entry name" value="NA(+)_H(+) ANTIPORTER NHAC"/>
    <property type="match status" value="1"/>
</dbReference>
<organism evidence="11 12">
    <name type="scientific">Halobacillus mangrovi</name>
    <dbReference type="NCBI Taxonomy" id="402384"/>
    <lineage>
        <taxon>Bacteria</taxon>
        <taxon>Bacillati</taxon>
        <taxon>Bacillota</taxon>
        <taxon>Bacilli</taxon>
        <taxon>Bacillales</taxon>
        <taxon>Bacillaceae</taxon>
        <taxon>Halobacillus</taxon>
    </lineage>
</organism>
<dbReference type="RefSeq" id="WP_085030600.1">
    <property type="nucleotide sequence ID" value="NZ_CP020772.1"/>
</dbReference>
<evidence type="ECO:0000256" key="8">
    <source>
        <dbReference type="ARBA" id="ARBA00038435"/>
    </source>
</evidence>
<feature type="transmembrane region" description="Helical" evidence="9">
    <location>
        <begin position="196"/>
        <end position="215"/>
    </location>
</feature>
<feature type="transmembrane region" description="Helical" evidence="9">
    <location>
        <begin position="312"/>
        <end position="339"/>
    </location>
</feature>
<feature type="domain" description="Na+/H+ antiporter NhaC-like C-terminal" evidence="10">
    <location>
        <begin position="162"/>
        <end position="451"/>
    </location>
</feature>
<comment type="similarity">
    <text evidence="8">Belongs to the NhaC Na(+)/H(+) (TC 2.A.35) antiporter family.</text>
</comment>
<dbReference type="InterPro" id="IPR004770">
    <property type="entry name" value="Na/H_antiport_NhaC"/>
</dbReference>
<dbReference type="EMBL" id="CP020772">
    <property type="protein sequence ID" value="ARI78140.1"/>
    <property type="molecule type" value="Genomic_DNA"/>
</dbReference>
<feature type="transmembrane region" description="Helical" evidence="9">
    <location>
        <begin position="75"/>
        <end position="99"/>
    </location>
</feature>
<dbReference type="AlphaFoldDB" id="A0A1W5ZY03"/>
<feature type="transmembrane region" description="Helical" evidence="9">
    <location>
        <begin position="430"/>
        <end position="449"/>
    </location>
</feature>
<evidence type="ECO:0000256" key="7">
    <source>
        <dbReference type="ARBA" id="ARBA00023136"/>
    </source>
</evidence>
<evidence type="ECO:0000259" key="10">
    <source>
        <dbReference type="Pfam" id="PF03553"/>
    </source>
</evidence>
<keyword evidence="3" id="KW-0050">Antiport</keyword>
<dbReference type="GO" id="GO:0015297">
    <property type="term" value="F:antiporter activity"/>
    <property type="evidence" value="ECO:0007669"/>
    <property type="project" value="UniProtKB-KW"/>
</dbReference>
<dbReference type="Proteomes" id="UP000192527">
    <property type="component" value="Chromosome"/>
</dbReference>
<gene>
    <name evidence="11" type="ORF">HM131_15345</name>
</gene>
<keyword evidence="12" id="KW-1185">Reference proteome</keyword>
<accession>A0A1W5ZY03</accession>
<keyword evidence="4" id="KW-1003">Cell membrane</keyword>
<feature type="transmembrane region" description="Helical" evidence="9">
    <location>
        <begin position="402"/>
        <end position="424"/>
    </location>
</feature>
<dbReference type="InterPro" id="IPR018461">
    <property type="entry name" value="Na/H_Antiport_NhaC-like_C"/>
</dbReference>
<dbReference type="NCBIfam" id="TIGR00931">
    <property type="entry name" value="antiport_nhaC"/>
    <property type="match status" value="1"/>
</dbReference>
<evidence type="ECO:0000256" key="5">
    <source>
        <dbReference type="ARBA" id="ARBA00022692"/>
    </source>
</evidence>
<evidence type="ECO:0000256" key="6">
    <source>
        <dbReference type="ARBA" id="ARBA00022989"/>
    </source>
</evidence>
<keyword evidence="5 9" id="KW-0812">Transmembrane</keyword>
<dbReference type="KEGG" id="hmn:HM131_15345"/>
<dbReference type="Pfam" id="PF03553">
    <property type="entry name" value="Na_H_antiporter"/>
    <property type="match status" value="1"/>
</dbReference>
<dbReference type="OrthoDB" id="9762978at2"/>
<comment type="subcellular location">
    <subcellularLocation>
        <location evidence="1">Cell membrane</location>
        <topology evidence="1">Multi-pass membrane protein</topology>
    </subcellularLocation>
</comment>
<evidence type="ECO:0000256" key="4">
    <source>
        <dbReference type="ARBA" id="ARBA00022475"/>
    </source>
</evidence>
<evidence type="ECO:0000313" key="12">
    <source>
        <dbReference type="Proteomes" id="UP000192527"/>
    </source>
</evidence>
<evidence type="ECO:0000256" key="3">
    <source>
        <dbReference type="ARBA" id="ARBA00022449"/>
    </source>
</evidence>
<protein>
    <submittedName>
        <fullName evidence="11">Na+/H+ antiporter NhaC</fullName>
    </submittedName>
</protein>
<evidence type="ECO:0000313" key="11">
    <source>
        <dbReference type="EMBL" id="ARI78140.1"/>
    </source>
</evidence>
<proteinExistence type="inferred from homology"/>
<reference evidence="11 12" key="1">
    <citation type="submission" date="2017-04" db="EMBL/GenBank/DDBJ databases">
        <title>The whole genome sequencing and assembly of Halobacillus mangrovi strain.</title>
        <authorList>
            <person name="Lee S.-J."/>
            <person name="Park M.-K."/>
            <person name="Kim J.-Y."/>
            <person name="Lee Y.-J."/>
            <person name="Yi H."/>
            <person name="Bahn Y.-S."/>
            <person name="Kim J.F."/>
            <person name="Lee D.-W."/>
        </authorList>
    </citation>
    <scope>NUCLEOTIDE SEQUENCE [LARGE SCALE GENOMIC DNA]</scope>
    <source>
        <strain evidence="11 12">KTB 131</strain>
    </source>
</reference>
<keyword evidence="2" id="KW-0813">Transport</keyword>
<dbReference type="InterPro" id="IPR052180">
    <property type="entry name" value="NhaC_Na-H+_Antiporter"/>
</dbReference>
<keyword evidence="6 9" id="KW-1133">Transmembrane helix</keyword>
<name>A0A1W5ZY03_9BACI</name>